<keyword evidence="5" id="KW-1185">Reference proteome</keyword>
<dbReference type="SUPFAM" id="SSF75625">
    <property type="entry name" value="YebC-like"/>
    <property type="match status" value="1"/>
</dbReference>
<dbReference type="PANTHER" id="PTHR12532">
    <property type="entry name" value="TRANSLATIONAL ACTIVATOR OF CYTOCHROME C OXIDASE 1"/>
    <property type="match status" value="1"/>
</dbReference>
<gene>
    <name evidence="4" type="ORF">EV420DRAFT_1641720</name>
</gene>
<proteinExistence type="inferred from homology"/>
<dbReference type="InterPro" id="IPR049083">
    <property type="entry name" value="TACO1_YebC_N"/>
</dbReference>
<evidence type="ECO:0000313" key="5">
    <source>
        <dbReference type="Proteomes" id="UP001175211"/>
    </source>
</evidence>
<dbReference type="AlphaFoldDB" id="A0AA39N657"/>
<evidence type="ECO:0000313" key="4">
    <source>
        <dbReference type="EMBL" id="KAK0459511.1"/>
    </source>
</evidence>
<dbReference type="Gene3D" id="3.30.70.980">
    <property type="match status" value="2"/>
</dbReference>
<dbReference type="Gene3D" id="1.10.10.200">
    <property type="match status" value="1"/>
</dbReference>
<reference evidence="4" key="1">
    <citation type="submission" date="2023-06" db="EMBL/GenBank/DDBJ databases">
        <authorList>
            <consortium name="Lawrence Berkeley National Laboratory"/>
            <person name="Ahrendt S."/>
            <person name="Sahu N."/>
            <person name="Indic B."/>
            <person name="Wong-Bajracharya J."/>
            <person name="Merenyi Z."/>
            <person name="Ke H.-M."/>
            <person name="Monk M."/>
            <person name="Kocsube S."/>
            <person name="Drula E."/>
            <person name="Lipzen A."/>
            <person name="Balint B."/>
            <person name="Henrissat B."/>
            <person name="Andreopoulos B."/>
            <person name="Martin F.M."/>
            <person name="Harder C.B."/>
            <person name="Rigling D."/>
            <person name="Ford K.L."/>
            <person name="Foster G.D."/>
            <person name="Pangilinan J."/>
            <person name="Papanicolaou A."/>
            <person name="Barry K."/>
            <person name="LaButti K."/>
            <person name="Viragh M."/>
            <person name="Koriabine M."/>
            <person name="Yan M."/>
            <person name="Riley R."/>
            <person name="Champramary S."/>
            <person name="Plett K.L."/>
            <person name="Tsai I.J."/>
            <person name="Slot J."/>
            <person name="Sipos G."/>
            <person name="Plett J."/>
            <person name="Nagy L.G."/>
            <person name="Grigoriev I.V."/>
        </authorList>
    </citation>
    <scope>NUCLEOTIDE SEQUENCE</scope>
    <source>
        <strain evidence="4">CCBAS 213</strain>
    </source>
</reference>
<accession>A0AA39N657</accession>
<dbReference type="InterPro" id="IPR026564">
    <property type="entry name" value="Transcrip_reg_TACO1-like_dom3"/>
</dbReference>
<name>A0AA39N657_ARMTA</name>
<protein>
    <submittedName>
        <fullName evidence="4">Transcriptional regulator TACO1-like protein</fullName>
    </submittedName>
</protein>
<sequence>MLRLPRILPCRLFSTSTASLAGHNKWSKIKQKKGANDASKSATISRAQRELIYKDILVAVRTGGSADPEKNLTLAVTLRRLKELDVPKDNIERTLARASRGKDKGGEAITYEALAFGSVGVIIECLSDNTTRTVQVIREILHANRVGPVPSPGLILCSFSSASSRIAPVGFMFQRRGIVRVAIDRGPASQDAVEKLVELALDEGALDFEESAGEDDSTIELMFTCDPVALSRLTGAVTSSGKCRELLASELVYSPLERIDPSDEIASGLEQLITALEGNEDTLRVWTTVDS</sequence>
<dbReference type="InterPro" id="IPR048300">
    <property type="entry name" value="TACO1_YebC-like_2nd/3rd_dom"/>
</dbReference>
<dbReference type="Proteomes" id="UP001175211">
    <property type="component" value="Unassembled WGS sequence"/>
</dbReference>
<comment type="similarity">
    <text evidence="1">Belongs to the TACO1 family.</text>
</comment>
<feature type="domain" description="TACO1/YebC-like N-terminal" evidence="3">
    <location>
        <begin position="24"/>
        <end position="99"/>
    </location>
</feature>
<organism evidence="4 5">
    <name type="scientific">Armillaria tabescens</name>
    <name type="common">Ringless honey mushroom</name>
    <name type="synonym">Agaricus tabescens</name>
    <dbReference type="NCBI Taxonomy" id="1929756"/>
    <lineage>
        <taxon>Eukaryota</taxon>
        <taxon>Fungi</taxon>
        <taxon>Dikarya</taxon>
        <taxon>Basidiomycota</taxon>
        <taxon>Agaricomycotina</taxon>
        <taxon>Agaricomycetes</taxon>
        <taxon>Agaricomycetidae</taxon>
        <taxon>Agaricales</taxon>
        <taxon>Marasmiineae</taxon>
        <taxon>Physalacriaceae</taxon>
        <taxon>Desarmillaria</taxon>
    </lineage>
</organism>
<dbReference type="Pfam" id="PF20772">
    <property type="entry name" value="TACO1_YebC_N"/>
    <property type="match status" value="1"/>
</dbReference>
<dbReference type="GO" id="GO:0005739">
    <property type="term" value="C:mitochondrion"/>
    <property type="evidence" value="ECO:0007669"/>
    <property type="project" value="TreeGrafter"/>
</dbReference>
<dbReference type="PANTHER" id="PTHR12532:SF0">
    <property type="entry name" value="TRANSLATIONAL ACTIVATOR OF CYTOCHROME C OXIDASE 1"/>
    <property type="match status" value="1"/>
</dbReference>
<dbReference type="EMBL" id="JAUEPS010000014">
    <property type="protein sequence ID" value="KAK0459511.1"/>
    <property type="molecule type" value="Genomic_DNA"/>
</dbReference>
<evidence type="ECO:0000259" key="2">
    <source>
        <dbReference type="Pfam" id="PF01709"/>
    </source>
</evidence>
<dbReference type="Pfam" id="PF01709">
    <property type="entry name" value="Transcrip_reg"/>
    <property type="match status" value="1"/>
</dbReference>
<feature type="domain" description="TACO1/YebC-like second and third" evidence="2">
    <location>
        <begin position="107"/>
        <end position="288"/>
    </location>
</feature>
<dbReference type="InterPro" id="IPR002876">
    <property type="entry name" value="Transcrip_reg_TACO1-like"/>
</dbReference>
<dbReference type="InterPro" id="IPR017856">
    <property type="entry name" value="Integrase-like_N"/>
</dbReference>
<evidence type="ECO:0000256" key="1">
    <source>
        <dbReference type="ARBA" id="ARBA00008724"/>
    </source>
</evidence>
<dbReference type="InterPro" id="IPR029072">
    <property type="entry name" value="YebC-like"/>
</dbReference>
<evidence type="ECO:0000259" key="3">
    <source>
        <dbReference type="Pfam" id="PF20772"/>
    </source>
</evidence>
<dbReference type="RefSeq" id="XP_060331708.1">
    <property type="nucleotide sequence ID" value="XM_060477272.1"/>
</dbReference>
<comment type="caution">
    <text evidence="4">The sequence shown here is derived from an EMBL/GenBank/DDBJ whole genome shotgun (WGS) entry which is preliminary data.</text>
</comment>
<dbReference type="GeneID" id="85360820"/>